<name>A0AAD5KDY3_9CRUS</name>
<keyword evidence="3" id="KW-1185">Reference proteome</keyword>
<dbReference type="AlphaFoldDB" id="A0AAD5KDY3"/>
<protein>
    <submittedName>
        <fullName evidence="2">Uncharacterized protein</fullName>
    </submittedName>
</protein>
<reference evidence="2" key="1">
    <citation type="submission" date="2022-05" db="EMBL/GenBank/DDBJ databases">
        <title>A multi-omics perspective on studying reproductive biology in Daphnia sinensis.</title>
        <authorList>
            <person name="Jia J."/>
        </authorList>
    </citation>
    <scope>NUCLEOTIDE SEQUENCE</scope>
    <source>
        <strain evidence="2">WSL</strain>
    </source>
</reference>
<gene>
    <name evidence="2" type="ORF">GHT06_003835</name>
</gene>
<evidence type="ECO:0000313" key="2">
    <source>
        <dbReference type="EMBL" id="KAI9549649.1"/>
    </source>
</evidence>
<evidence type="ECO:0000256" key="1">
    <source>
        <dbReference type="SAM" id="SignalP"/>
    </source>
</evidence>
<comment type="caution">
    <text evidence="2">The sequence shown here is derived from an EMBL/GenBank/DDBJ whole genome shotgun (WGS) entry which is preliminary data.</text>
</comment>
<feature type="chain" id="PRO_5042013609" evidence="1">
    <location>
        <begin position="24"/>
        <end position="70"/>
    </location>
</feature>
<evidence type="ECO:0000313" key="3">
    <source>
        <dbReference type="Proteomes" id="UP000820818"/>
    </source>
</evidence>
<feature type="signal peptide" evidence="1">
    <location>
        <begin position="1"/>
        <end position="23"/>
    </location>
</feature>
<keyword evidence="1" id="KW-0732">Signal</keyword>
<accession>A0AAD5KDY3</accession>
<proteinExistence type="predicted"/>
<sequence length="70" mass="7464">MTNDTALLIVAAVGLWYFLGPSAQPSPPKRPVDHGASETRDPVPESTVFALAGDSSSLHDIQNSQINYVI</sequence>
<dbReference type="Proteomes" id="UP000820818">
    <property type="component" value="Unassembled WGS sequence"/>
</dbReference>
<dbReference type="EMBL" id="WJBH02000290">
    <property type="protein sequence ID" value="KAI9549649.1"/>
    <property type="molecule type" value="Genomic_DNA"/>
</dbReference>
<organism evidence="2 3">
    <name type="scientific">Daphnia sinensis</name>
    <dbReference type="NCBI Taxonomy" id="1820382"/>
    <lineage>
        <taxon>Eukaryota</taxon>
        <taxon>Metazoa</taxon>
        <taxon>Ecdysozoa</taxon>
        <taxon>Arthropoda</taxon>
        <taxon>Crustacea</taxon>
        <taxon>Branchiopoda</taxon>
        <taxon>Diplostraca</taxon>
        <taxon>Cladocera</taxon>
        <taxon>Anomopoda</taxon>
        <taxon>Daphniidae</taxon>
        <taxon>Daphnia</taxon>
        <taxon>Daphnia similis group</taxon>
    </lineage>
</organism>